<dbReference type="PIRSF" id="PIRSF039004">
    <property type="entry name" value="ADE_EF_0837"/>
    <property type="match status" value="1"/>
</dbReference>
<feature type="domain" description="Amidohydrolase-related" evidence="1">
    <location>
        <begin position="59"/>
        <end position="343"/>
    </location>
</feature>
<gene>
    <name evidence="2" type="ORF">INT43_006877</name>
</gene>
<dbReference type="NCBIfam" id="NF006689">
    <property type="entry name" value="PRK09237.1"/>
    <property type="match status" value="1"/>
</dbReference>
<dbReference type="OrthoDB" id="1924787at2759"/>
<dbReference type="Gene3D" id="3.20.20.140">
    <property type="entry name" value="Metal-dependent hydrolases"/>
    <property type="match status" value="1"/>
</dbReference>
<dbReference type="InterPro" id="IPR032466">
    <property type="entry name" value="Metal_Hydrolase"/>
</dbReference>
<evidence type="ECO:0000313" key="2">
    <source>
        <dbReference type="EMBL" id="KAG2181952.1"/>
    </source>
</evidence>
<dbReference type="SUPFAM" id="SSF51338">
    <property type="entry name" value="Composite domain of metallo-dependent hydrolases"/>
    <property type="match status" value="1"/>
</dbReference>
<accession>A0A8H7PX83</accession>
<name>A0A8H7PX83_MORIS</name>
<evidence type="ECO:0000313" key="3">
    <source>
        <dbReference type="Proteomes" id="UP000654370"/>
    </source>
</evidence>
<dbReference type="Gene3D" id="2.30.40.10">
    <property type="entry name" value="Urease, subunit C, domain 1"/>
    <property type="match status" value="1"/>
</dbReference>
<reference evidence="2" key="1">
    <citation type="submission" date="2020-12" db="EMBL/GenBank/DDBJ databases">
        <title>Metabolic potential, ecology and presence of endohyphal bacteria is reflected in genomic diversity of Mucoromycotina.</title>
        <authorList>
            <person name="Muszewska A."/>
            <person name="Okrasinska A."/>
            <person name="Steczkiewicz K."/>
            <person name="Drgas O."/>
            <person name="Orlowska M."/>
            <person name="Perlinska-Lenart U."/>
            <person name="Aleksandrzak-Piekarczyk T."/>
            <person name="Szatraj K."/>
            <person name="Zielenkiewicz U."/>
            <person name="Pilsyk S."/>
            <person name="Malc E."/>
            <person name="Mieczkowski P."/>
            <person name="Kruszewska J.S."/>
            <person name="Biernat P."/>
            <person name="Pawlowska J."/>
        </authorList>
    </citation>
    <scope>NUCLEOTIDE SEQUENCE</scope>
    <source>
        <strain evidence="2">WA0000067209</strain>
    </source>
</reference>
<comment type="caution">
    <text evidence="2">The sequence shown here is derived from an EMBL/GenBank/DDBJ whole genome shotgun (WGS) entry which is preliminary data.</text>
</comment>
<protein>
    <recommendedName>
        <fullName evidence="1">Amidohydrolase-related domain-containing protein</fullName>
    </recommendedName>
</protein>
<dbReference type="GO" id="GO:0019213">
    <property type="term" value="F:deacetylase activity"/>
    <property type="evidence" value="ECO:0007669"/>
    <property type="project" value="InterPro"/>
</dbReference>
<dbReference type="SUPFAM" id="SSF51556">
    <property type="entry name" value="Metallo-dependent hydrolases"/>
    <property type="match status" value="1"/>
</dbReference>
<dbReference type="Pfam" id="PF01979">
    <property type="entry name" value="Amidohydro_1"/>
    <property type="match status" value="1"/>
</dbReference>
<dbReference type="InterPro" id="IPR020043">
    <property type="entry name" value="Deacetylase_Atu3266-like"/>
</dbReference>
<dbReference type="PANTHER" id="PTHR42717:SF1">
    <property type="entry name" value="IMIDAZOLONEPROPIONASE AND RELATED AMIDOHYDROLASES"/>
    <property type="match status" value="1"/>
</dbReference>
<dbReference type="InterPro" id="IPR006680">
    <property type="entry name" value="Amidohydro-rel"/>
</dbReference>
<evidence type="ECO:0000259" key="1">
    <source>
        <dbReference type="Pfam" id="PF01979"/>
    </source>
</evidence>
<dbReference type="InterPro" id="IPR011059">
    <property type="entry name" value="Metal-dep_hydrolase_composite"/>
</dbReference>
<dbReference type="GO" id="GO:0016810">
    <property type="term" value="F:hydrolase activity, acting on carbon-nitrogen (but not peptide) bonds"/>
    <property type="evidence" value="ECO:0007669"/>
    <property type="project" value="InterPro"/>
</dbReference>
<keyword evidence="3" id="KW-1185">Reference proteome</keyword>
<dbReference type="PANTHER" id="PTHR42717">
    <property type="entry name" value="DIHYDROOROTASE-RELATED"/>
    <property type="match status" value="1"/>
</dbReference>
<organism evidence="2 3">
    <name type="scientific">Mortierella isabellina</name>
    <name type="common">Filamentous fungus</name>
    <name type="synonym">Umbelopsis isabellina</name>
    <dbReference type="NCBI Taxonomy" id="91625"/>
    <lineage>
        <taxon>Eukaryota</taxon>
        <taxon>Fungi</taxon>
        <taxon>Fungi incertae sedis</taxon>
        <taxon>Mucoromycota</taxon>
        <taxon>Mucoromycotina</taxon>
        <taxon>Umbelopsidomycetes</taxon>
        <taxon>Umbelopsidales</taxon>
        <taxon>Umbelopsidaceae</taxon>
        <taxon>Umbelopsis</taxon>
    </lineage>
</organism>
<proteinExistence type="predicted"/>
<dbReference type="AlphaFoldDB" id="A0A8H7PX83"/>
<dbReference type="Proteomes" id="UP000654370">
    <property type="component" value="Unassembled WGS sequence"/>
</dbReference>
<sequence length="408" mass="44390">MSENSHIYDTVIKNGLVIDTVAKVEQRADVAIKDGKVAAIESSIPADQAANIVDATGQYVCPGLIDLHTHVYWGATYWGIEADAIAANTGVTTWVDAGSAGAYTFPGFRRFIIEQSSVRVFSLLHVSALGLTARTFELTIDEFVDVEMAVKTINSNLDVIKGIKVRLDRDATNGTGLRGMERARQVSDQTGVPIMIHVGLSPPDLSEFVQYMNKGDILTHCCTGLSNKLVGDDGQMLPVYHELKEKGVILDLGHGSGSFYFSSAEAMTKHNILPDVLSSDLHQISRSVNVYDLPTTLSKYLNMGIPLPEIIARATTAPAAVLKEPQLGHLKVGNPADIAIFRIENGEYIFKDAANTERKSDKLLVNTATFVDGVRLQAAKESPMHPWVIRDLNMVAALNEKGEDVHMC</sequence>
<dbReference type="EMBL" id="JAEPQZ010000004">
    <property type="protein sequence ID" value="KAG2181952.1"/>
    <property type="molecule type" value="Genomic_DNA"/>
</dbReference>